<comment type="caution">
    <text evidence="11">The sequence shown here is derived from an EMBL/GenBank/DDBJ whole genome shotgun (WGS) entry which is preliminary data.</text>
</comment>
<dbReference type="GO" id="GO:0008237">
    <property type="term" value="F:metallopeptidase activity"/>
    <property type="evidence" value="ECO:0007669"/>
    <property type="project" value="UniProtKB-KW"/>
</dbReference>
<dbReference type="NCBIfam" id="TIGR01887">
    <property type="entry name" value="dipeptidaselike"/>
    <property type="match status" value="1"/>
</dbReference>
<dbReference type="EMBL" id="PDET01000005">
    <property type="protein sequence ID" value="PRD15700.1"/>
    <property type="molecule type" value="Genomic_DNA"/>
</dbReference>
<dbReference type="InterPro" id="IPR050072">
    <property type="entry name" value="Peptidase_M20A"/>
</dbReference>
<dbReference type="GO" id="GO:0008270">
    <property type="term" value="F:zinc ion binding"/>
    <property type="evidence" value="ECO:0007669"/>
    <property type="project" value="InterPro"/>
</dbReference>
<evidence type="ECO:0000256" key="3">
    <source>
        <dbReference type="ARBA" id="ARBA00006247"/>
    </source>
</evidence>
<comment type="similarity">
    <text evidence="3">Belongs to the peptidase M20A family.</text>
</comment>
<evidence type="ECO:0000256" key="10">
    <source>
        <dbReference type="ARBA" id="ARBA00023285"/>
    </source>
</evidence>
<keyword evidence="4" id="KW-0645">Protease</keyword>
<keyword evidence="5" id="KW-0479">Metal-binding</keyword>
<protein>
    <submittedName>
        <fullName evidence="11">Peptidase M20</fullName>
    </submittedName>
</protein>
<proteinExistence type="inferred from homology"/>
<evidence type="ECO:0000256" key="6">
    <source>
        <dbReference type="ARBA" id="ARBA00022801"/>
    </source>
</evidence>
<dbReference type="GO" id="GO:0006526">
    <property type="term" value="P:L-arginine biosynthetic process"/>
    <property type="evidence" value="ECO:0007669"/>
    <property type="project" value="TreeGrafter"/>
</dbReference>
<evidence type="ECO:0000256" key="1">
    <source>
        <dbReference type="ARBA" id="ARBA00001941"/>
    </source>
</evidence>
<keyword evidence="8" id="KW-0224">Dipeptidase</keyword>
<evidence type="ECO:0000256" key="5">
    <source>
        <dbReference type="ARBA" id="ARBA00022723"/>
    </source>
</evidence>
<keyword evidence="7" id="KW-0862">Zinc</keyword>
<dbReference type="AlphaFoldDB" id="A0A2S9ID30"/>
<evidence type="ECO:0000256" key="7">
    <source>
        <dbReference type="ARBA" id="ARBA00022833"/>
    </source>
</evidence>
<dbReference type="InterPro" id="IPR036264">
    <property type="entry name" value="Bact_exopeptidase_dim_dom"/>
</dbReference>
<evidence type="ECO:0000313" key="12">
    <source>
        <dbReference type="Proteomes" id="UP000239181"/>
    </source>
</evidence>
<name>A0A2S9ID30_9GAMM</name>
<dbReference type="PROSITE" id="PS00758">
    <property type="entry name" value="ARGE_DAPE_CPG2_1"/>
    <property type="match status" value="1"/>
</dbReference>
<accession>A0A2S9ID30</accession>
<dbReference type="GO" id="GO:0016805">
    <property type="term" value="F:dipeptidase activity"/>
    <property type="evidence" value="ECO:0007669"/>
    <property type="project" value="UniProtKB-KW"/>
</dbReference>
<evidence type="ECO:0000256" key="9">
    <source>
        <dbReference type="ARBA" id="ARBA00023049"/>
    </source>
</evidence>
<keyword evidence="10" id="KW-0170">Cobalt</keyword>
<keyword evidence="12" id="KW-1185">Reference proteome</keyword>
<dbReference type="SUPFAM" id="SSF53187">
    <property type="entry name" value="Zn-dependent exopeptidases"/>
    <property type="match status" value="1"/>
</dbReference>
<dbReference type="Gene3D" id="3.30.70.360">
    <property type="match status" value="2"/>
</dbReference>
<organism evidence="11 12">
    <name type="scientific">Pantoea coffeiphila</name>
    <dbReference type="NCBI Taxonomy" id="1465635"/>
    <lineage>
        <taxon>Bacteria</taxon>
        <taxon>Pseudomonadati</taxon>
        <taxon>Pseudomonadota</taxon>
        <taxon>Gammaproteobacteria</taxon>
        <taxon>Enterobacterales</taxon>
        <taxon>Erwiniaceae</taxon>
        <taxon>Pantoea</taxon>
    </lineage>
</organism>
<keyword evidence="9" id="KW-0482">Metalloprotease</keyword>
<evidence type="ECO:0000256" key="4">
    <source>
        <dbReference type="ARBA" id="ARBA00022670"/>
    </source>
</evidence>
<evidence type="ECO:0000256" key="8">
    <source>
        <dbReference type="ARBA" id="ARBA00022997"/>
    </source>
</evidence>
<evidence type="ECO:0000256" key="2">
    <source>
        <dbReference type="ARBA" id="ARBA00001947"/>
    </source>
</evidence>
<reference evidence="11 12" key="1">
    <citation type="submission" date="2017-10" db="EMBL/GenBank/DDBJ databases">
        <title>Draft genome of two endophytic bacteria isolated from 'guarana' Paullinia cupana (Mart.) Ducke.</title>
        <authorList>
            <person name="Siqueira K.A."/>
            <person name="Liotti R.G."/>
            <person name="Mendes T.A."/>
            <person name="Soares M.A."/>
        </authorList>
    </citation>
    <scope>NUCLEOTIDE SEQUENCE [LARGE SCALE GENOMIC DNA]</scope>
    <source>
        <strain evidence="11 12">342</strain>
    </source>
</reference>
<dbReference type="OrthoDB" id="7055905at2"/>
<dbReference type="InterPro" id="IPR001261">
    <property type="entry name" value="ArgE/DapE_CS"/>
</dbReference>
<dbReference type="Gene3D" id="3.40.630.10">
    <property type="entry name" value="Zn peptidases"/>
    <property type="match status" value="1"/>
</dbReference>
<dbReference type="InterPro" id="IPR002933">
    <property type="entry name" value="Peptidase_M20"/>
</dbReference>
<dbReference type="PANTHER" id="PTHR43808">
    <property type="entry name" value="ACETYLORNITHINE DEACETYLASE"/>
    <property type="match status" value="1"/>
</dbReference>
<dbReference type="Pfam" id="PF01546">
    <property type="entry name" value="Peptidase_M20"/>
    <property type="match status" value="1"/>
</dbReference>
<dbReference type="Proteomes" id="UP000239181">
    <property type="component" value="Unassembled WGS sequence"/>
</dbReference>
<comment type="cofactor">
    <cofactor evidence="2">
        <name>Zn(2+)</name>
        <dbReference type="ChEBI" id="CHEBI:29105"/>
    </cofactor>
</comment>
<gene>
    <name evidence="11" type="ORF">CQW29_09060</name>
</gene>
<dbReference type="GO" id="GO:0008777">
    <property type="term" value="F:acetylornithine deacetylase activity"/>
    <property type="evidence" value="ECO:0007669"/>
    <property type="project" value="TreeGrafter"/>
</dbReference>
<dbReference type="PANTHER" id="PTHR43808:SF31">
    <property type="entry name" value="N-ACETYL-L-CITRULLINE DEACETYLASE"/>
    <property type="match status" value="1"/>
</dbReference>
<evidence type="ECO:0000313" key="11">
    <source>
        <dbReference type="EMBL" id="PRD15700.1"/>
    </source>
</evidence>
<dbReference type="SUPFAM" id="SSF55031">
    <property type="entry name" value="Bacterial exopeptidase dimerisation domain"/>
    <property type="match status" value="1"/>
</dbReference>
<dbReference type="RefSeq" id="WP_105592413.1">
    <property type="nucleotide sequence ID" value="NZ_PDET01000005.1"/>
</dbReference>
<keyword evidence="6" id="KW-0378">Hydrolase</keyword>
<dbReference type="InterPro" id="IPR010964">
    <property type="entry name" value="M20A_pepV-rel"/>
</dbReference>
<comment type="cofactor">
    <cofactor evidence="1">
        <name>Co(2+)</name>
        <dbReference type="ChEBI" id="CHEBI:48828"/>
    </cofactor>
</comment>
<sequence>MATENYHHLSQDELALSEKLEHWFDQHRAEFVQDLLELVAFPSVGDEKLAAPGKPFGQEVENVFQHVIRKAQSYGFTTEQHDGYAISVLADTRDSVPELGLISHLDVVPPGDNWTFEPFKPFEKDGFVIGRGSSDNKGPALLDLYLLRAFRDLGVPLHHKLRIVYGGAEEIGMADIKYFAEHGPVPRFSIITDGAFPVNHAQKGGLNLVLHIPVGSVLTGVNAGVAENAVPATATLTLPASEAARLEQAIAALPEEQRQVLAIAAVEQNVQLTARGQSGHAAFPENTRNAIPLLLDALLAANLLEGDDLTAARIISQLLADPWGISAGFAAEDAPTGKLTLNGGLLTPHHNGLNLHLDIRYPLATDKDALLATLRKAIAPLNGTLSITSDASPIHVDKESELVKRLQQTYDTIAEVITEPYSMGGGTHARYLPNSITFGPGFRRIEGELFQGESVRTKPEFIPAGHGSPHGPDEFVVIENLKRAFKVYAVAIPRLDSWLEQGLIDGVH</sequence>
<dbReference type="GO" id="GO:0006508">
    <property type="term" value="P:proteolysis"/>
    <property type="evidence" value="ECO:0007669"/>
    <property type="project" value="UniProtKB-KW"/>
</dbReference>